<protein>
    <submittedName>
        <fullName evidence="5">IS21 family transposase</fullName>
    </submittedName>
</protein>
<evidence type="ECO:0000313" key="7">
    <source>
        <dbReference type="Proteomes" id="UP001209854"/>
    </source>
</evidence>
<keyword evidence="7" id="KW-1185">Reference proteome</keyword>
<dbReference type="PROSITE" id="PS50994">
    <property type="entry name" value="INTEGRASE"/>
    <property type="match status" value="1"/>
</dbReference>
<dbReference type="InterPro" id="IPR054353">
    <property type="entry name" value="IstA-like_C"/>
</dbReference>
<feature type="region of interest" description="Disordered" evidence="2">
    <location>
        <begin position="492"/>
        <end position="512"/>
    </location>
</feature>
<feature type="domain" description="Integrase catalytic" evidence="4">
    <location>
        <begin position="132"/>
        <end position="314"/>
    </location>
</feature>
<dbReference type="PANTHER" id="PTHR35004">
    <property type="entry name" value="TRANSPOSASE RV3428C-RELATED"/>
    <property type="match status" value="1"/>
</dbReference>
<dbReference type="EMBL" id="JAPFCC010000001">
    <property type="protein sequence ID" value="MCW7552778.1"/>
    <property type="molecule type" value="Genomic_DNA"/>
</dbReference>
<evidence type="ECO:0000259" key="4">
    <source>
        <dbReference type="PROSITE" id="PS50994"/>
    </source>
</evidence>
<dbReference type="Pfam" id="PF22483">
    <property type="entry name" value="Mu-transpos_C_2"/>
    <property type="match status" value="1"/>
</dbReference>
<dbReference type="RefSeq" id="WP_262567700.1">
    <property type="nucleotide sequence ID" value="NZ_JAPFCC010000001.1"/>
</dbReference>
<dbReference type="InterPro" id="IPR036397">
    <property type="entry name" value="RNaseH_sf"/>
</dbReference>
<evidence type="ECO:0000313" key="6">
    <source>
        <dbReference type="EMBL" id="MCW7552874.1"/>
    </source>
</evidence>
<dbReference type="Gene3D" id="3.30.420.10">
    <property type="entry name" value="Ribonuclease H-like superfamily/Ribonuclease H"/>
    <property type="match status" value="1"/>
</dbReference>
<dbReference type="InterPro" id="IPR001584">
    <property type="entry name" value="Integrase_cat-core"/>
</dbReference>
<dbReference type="Gene3D" id="1.10.10.60">
    <property type="entry name" value="Homeodomain-like"/>
    <property type="match status" value="1"/>
</dbReference>
<gene>
    <name evidence="5" type="primary">istA</name>
    <name evidence="5" type="ORF">NX722_09005</name>
    <name evidence="6" type="ORF">NX722_09500</name>
</gene>
<evidence type="ECO:0000259" key="3">
    <source>
        <dbReference type="PROSITE" id="PS50532"/>
    </source>
</evidence>
<dbReference type="EMBL" id="JAPFCC010000001">
    <property type="protein sequence ID" value="MCW7552874.1"/>
    <property type="molecule type" value="Genomic_DNA"/>
</dbReference>
<evidence type="ECO:0000313" key="5">
    <source>
        <dbReference type="EMBL" id="MCW7552778.1"/>
    </source>
</evidence>
<evidence type="ECO:0000256" key="1">
    <source>
        <dbReference type="ARBA" id="ARBA00009277"/>
    </source>
</evidence>
<proteinExistence type="inferred from homology"/>
<dbReference type="InterPro" id="IPR012337">
    <property type="entry name" value="RNaseH-like_sf"/>
</dbReference>
<dbReference type="SUPFAM" id="SSF53098">
    <property type="entry name" value="Ribonuclease H-like"/>
    <property type="match status" value="1"/>
</dbReference>
<dbReference type="PROSITE" id="PS50532">
    <property type="entry name" value="HTH_IS408"/>
    <property type="match status" value="1"/>
</dbReference>
<evidence type="ECO:0000256" key="2">
    <source>
        <dbReference type="SAM" id="MobiDB-lite"/>
    </source>
</evidence>
<dbReference type="PANTHER" id="PTHR35004:SF8">
    <property type="entry name" value="TRANSPOSASE RV3428C-RELATED"/>
    <property type="match status" value="1"/>
</dbReference>
<dbReference type="InterPro" id="IPR017895">
    <property type="entry name" value="HTH_IS408/IS1162_type"/>
</dbReference>
<comment type="caution">
    <text evidence="5">The sequence shown here is derived from an EMBL/GenBank/DDBJ whole genome shotgun (WGS) entry which is preliminary data.</text>
</comment>
<name>A0ABT3MUM3_9GAMM</name>
<feature type="domain" description="HTH IS408-type" evidence="3">
    <location>
        <begin position="9"/>
        <end position="90"/>
    </location>
</feature>
<accession>A0ABT3MUM3</accession>
<sequence length="512" mass="59468">MKRLPMRKIREVLRLKFEHQLSIRKIASSCNISRATVSDYLNRFAASGLEWPLSSNLDETTLDQQLFPVQPPASKRQLALPDWSEIHQELRKPGVTLMVLWQEYKTNHPEGYQYSWFSDRYREWRTHLDVVMRQNHIAGDKLFIDYAGQTVTVVNQHTGEVQQAQVFIATLGASSYTYVEATLSQSLPDWIGSHVRTFEYLGGVPNNLVPDNLKSGVKHPHRYEPEINPTYQDLAEHYNVAVVPARVRSPKDKGKVESAVQIVERWILARLRHQTFFSLASLNEAIAGLLTELNNQPFQKLSGSRRSLFDSLDKPSLRPLPEMRYQYAEWKEARVHIDYHVEVDKHYYSVPYQLVKKQLSVRMTSQTIECFYKGQRVASHRRSQHKGRHTTQASHMPEKHRKYAEWTPERMQSWAAKIGPETAAVIQRVLATRRYPELSYRSCQGIIRLAKGYGNDRLENACRRALYAETCTYRSIESILKHNLDQQPLPELEPETVLPDEHENLRGSDYFN</sequence>
<reference evidence="5 7" key="1">
    <citation type="submission" date="2022-10" db="EMBL/GenBank/DDBJ databases">
        <title>High-quality genome sequences of two octocoral-associated bacteria, Endozoicomonas euniceicola EF212 and Endozoicomonas gorgoniicola PS125.</title>
        <authorList>
            <person name="Chiou Y.-J."/>
            <person name="Chen Y.-H."/>
        </authorList>
    </citation>
    <scope>NUCLEOTIDE SEQUENCE [LARGE SCALE GENOMIC DNA]</scope>
    <source>
        <strain evidence="5 7">PS125</strain>
    </source>
</reference>
<organism evidence="5 7">
    <name type="scientific">Endozoicomonas gorgoniicola</name>
    <dbReference type="NCBI Taxonomy" id="1234144"/>
    <lineage>
        <taxon>Bacteria</taxon>
        <taxon>Pseudomonadati</taxon>
        <taxon>Pseudomonadota</taxon>
        <taxon>Gammaproteobacteria</taxon>
        <taxon>Oceanospirillales</taxon>
        <taxon>Endozoicomonadaceae</taxon>
        <taxon>Endozoicomonas</taxon>
    </lineage>
</organism>
<dbReference type="NCBIfam" id="NF033546">
    <property type="entry name" value="transpos_IS21"/>
    <property type="match status" value="1"/>
</dbReference>
<dbReference type="Proteomes" id="UP001209854">
    <property type="component" value="Unassembled WGS sequence"/>
</dbReference>
<comment type="similarity">
    <text evidence="1">Belongs to the transposase IS21/IS408/IS1162 family.</text>
</comment>